<protein>
    <submittedName>
        <fullName evidence="2">Uncharacterized protein</fullName>
    </submittedName>
</protein>
<dbReference type="OrthoDB" id="2373275at2759"/>
<feature type="region of interest" description="Disordered" evidence="1">
    <location>
        <begin position="1"/>
        <end position="23"/>
    </location>
</feature>
<accession>A0A2Z6RTH8</accession>
<reference evidence="2 4" key="1">
    <citation type="submission" date="2017-11" db="EMBL/GenBank/DDBJ databases">
        <title>The genome of Rhizophagus clarus HR1 reveals common genetic basis of auxotrophy among arbuscular mycorrhizal fungi.</title>
        <authorList>
            <person name="Kobayashi Y."/>
        </authorList>
    </citation>
    <scope>NUCLEOTIDE SEQUENCE [LARGE SCALE GENOMIC DNA]</scope>
    <source>
        <strain evidence="2 4">HR1</strain>
    </source>
</reference>
<name>A0A2Z6RTH8_9GLOM</name>
<comment type="caution">
    <text evidence="2">The sequence shown here is derived from an EMBL/GenBank/DDBJ whole genome shotgun (WGS) entry which is preliminary data.</text>
</comment>
<evidence type="ECO:0000256" key="1">
    <source>
        <dbReference type="SAM" id="MobiDB-lite"/>
    </source>
</evidence>
<dbReference type="AlphaFoldDB" id="A0A2Z6RTH8"/>
<dbReference type="Proteomes" id="UP000247702">
    <property type="component" value="Unassembled WGS sequence"/>
</dbReference>
<keyword evidence="4" id="KW-1185">Reference proteome</keyword>
<dbReference type="Proteomes" id="UP000615446">
    <property type="component" value="Unassembled WGS sequence"/>
</dbReference>
<sequence length="158" mass="18247">MSQDRTNDVSSDSDEINAQPTVQHQQSSQLIKLNFFHNPPEDNNIYHIKCERVQVNSSDDHDYDHAFFYSCLTDLTANFHVKCKLLSFSQVVDLLNKQMCEVEILSVSSRNETSLLSLHQKLNLEKSLNQKLDLYFLQCHVFENYGLFSIIVDSNSLT</sequence>
<organism evidence="2 4">
    <name type="scientific">Rhizophagus clarus</name>
    <dbReference type="NCBI Taxonomy" id="94130"/>
    <lineage>
        <taxon>Eukaryota</taxon>
        <taxon>Fungi</taxon>
        <taxon>Fungi incertae sedis</taxon>
        <taxon>Mucoromycota</taxon>
        <taxon>Glomeromycotina</taxon>
        <taxon>Glomeromycetes</taxon>
        <taxon>Glomerales</taxon>
        <taxon>Glomeraceae</taxon>
        <taxon>Rhizophagus</taxon>
    </lineage>
</organism>
<evidence type="ECO:0000313" key="2">
    <source>
        <dbReference type="EMBL" id="GBC06064.1"/>
    </source>
</evidence>
<proteinExistence type="predicted"/>
<reference evidence="3" key="2">
    <citation type="submission" date="2019-10" db="EMBL/GenBank/DDBJ databases">
        <title>Conservation and host-specific expression of non-tandemly repeated heterogenous ribosome RNA gene in arbuscular mycorrhizal fungi.</title>
        <authorList>
            <person name="Maeda T."/>
            <person name="Kobayashi Y."/>
            <person name="Nakagawa T."/>
            <person name="Ezawa T."/>
            <person name="Yamaguchi K."/>
            <person name="Bino T."/>
            <person name="Nishimoto Y."/>
            <person name="Shigenobu S."/>
            <person name="Kawaguchi M."/>
        </authorList>
    </citation>
    <scope>NUCLEOTIDE SEQUENCE</scope>
    <source>
        <strain evidence="3">HR1</strain>
    </source>
</reference>
<evidence type="ECO:0000313" key="3">
    <source>
        <dbReference type="EMBL" id="GES73882.1"/>
    </source>
</evidence>
<dbReference type="EMBL" id="BLAL01000011">
    <property type="protein sequence ID" value="GES73882.1"/>
    <property type="molecule type" value="Genomic_DNA"/>
</dbReference>
<gene>
    <name evidence="3" type="ORF">RCL2_000138900</name>
    <name evidence="2" type="ORF">RclHR1_00660018</name>
</gene>
<dbReference type="EMBL" id="BEXD01004048">
    <property type="protein sequence ID" value="GBC06064.1"/>
    <property type="molecule type" value="Genomic_DNA"/>
</dbReference>
<evidence type="ECO:0000313" key="4">
    <source>
        <dbReference type="Proteomes" id="UP000247702"/>
    </source>
</evidence>